<proteinExistence type="predicted"/>
<comment type="caution">
    <text evidence="1">The sequence shown here is derived from an EMBL/GenBank/DDBJ whole genome shotgun (WGS) entry which is preliminary data.</text>
</comment>
<dbReference type="EMBL" id="RSCE01000003">
    <property type="protein sequence ID" value="RSH84911.1"/>
    <property type="molecule type" value="Genomic_DNA"/>
</dbReference>
<evidence type="ECO:0000313" key="2">
    <source>
        <dbReference type="Proteomes" id="UP000279236"/>
    </source>
</evidence>
<dbReference type="AlphaFoldDB" id="A0A427Y1F4"/>
<dbReference type="Proteomes" id="UP000279236">
    <property type="component" value="Unassembled WGS sequence"/>
</dbReference>
<protein>
    <submittedName>
        <fullName evidence="1">Uncharacterized protein</fullName>
    </submittedName>
</protein>
<organism evidence="1 2">
    <name type="scientific">Apiotrichum porosum</name>
    <dbReference type="NCBI Taxonomy" id="105984"/>
    <lineage>
        <taxon>Eukaryota</taxon>
        <taxon>Fungi</taxon>
        <taxon>Dikarya</taxon>
        <taxon>Basidiomycota</taxon>
        <taxon>Agaricomycotina</taxon>
        <taxon>Tremellomycetes</taxon>
        <taxon>Trichosporonales</taxon>
        <taxon>Trichosporonaceae</taxon>
        <taxon>Apiotrichum</taxon>
    </lineage>
</organism>
<keyword evidence="2" id="KW-1185">Reference proteome</keyword>
<accession>A0A427Y1F4</accession>
<reference evidence="1 2" key="1">
    <citation type="submission" date="2018-11" db="EMBL/GenBank/DDBJ databases">
        <title>Genome sequence of Apiotrichum porosum DSM 27194.</title>
        <authorList>
            <person name="Aliyu H."/>
            <person name="Gorte O."/>
            <person name="Ochsenreither K."/>
        </authorList>
    </citation>
    <scope>NUCLEOTIDE SEQUENCE [LARGE SCALE GENOMIC DNA]</scope>
    <source>
        <strain evidence="1 2">DSM 27194</strain>
    </source>
</reference>
<name>A0A427Y1F4_9TREE</name>
<evidence type="ECO:0000313" key="1">
    <source>
        <dbReference type="EMBL" id="RSH84911.1"/>
    </source>
</evidence>
<sequence>MLSAAGETVSNARPPIRCLIDHTAFPEIVDLIFSYATYADSLVIRQTSRAFLARMEAKLCHHVFYDGEYLYPPRRYRCEADIKPIPFLRLDRPFLERTIQLLTKHTRILDDGDCGSGEPPFKYADVFRNLRCVRRDRQSYQTVTGAKAVLWQEIPTFAHHQMEWDSMICCTSDHVDGFGTLVFHCSYDKRSVVPCPFPPTEQFKLPLAKMVYIFTYDPSICDGLGHLGCDYSNIEEWRRKAQVYDHRCGRGVALYDVGAVIQTIGLAEAKDAPNLASLEIVIVGMEDVVDTPSLPGEDDDSAFDRLRSSIIELFKSQHGMSAAMADLLVGQITFMTHEDYKTDIGPVEYHLETSQACWVHP</sequence>
<dbReference type="GeneID" id="39590998"/>
<gene>
    <name evidence="1" type="ORF">EHS24_006455</name>
</gene>
<dbReference type="RefSeq" id="XP_028478359.1">
    <property type="nucleotide sequence ID" value="XM_028621907.1"/>
</dbReference>